<evidence type="ECO:0000313" key="10">
    <source>
        <dbReference type="EMBL" id="ACR79663.1"/>
    </source>
</evidence>
<keyword evidence="5" id="KW-0547">Nucleotide-binding</keyword>
<protein>
    <submittedName>
        <fullName evidence="10">ABC transporter related</fullName>
    </submittedName>
</protein>
<feature type="domain" description="ABC transporter" evidence="9">
    <location>
        <begin position="249"/>
        <end position="492"/>
    </location>
</feature>
<evidence type="ECO:0000313" key="11">
    <source>
        <dbReference type="Proteomes" id="UP000002382"/>
    </source>
</evidence>
<sequence>MQIKMEGIVKKFGSVVANSQVDFDVLPGEVHSLLGENGAGKTTLMKILYGIHIPDEGKIFINGEESFIQSPRIALEKGIGMVQQHFSLVPSFSVFENVILGLKSREKLDKLRRAVEEIIERFHLGLDLDTKIWQLSHGEKQKVEILKFLYRDVDLLILDEPTSALAPSEVYSLFDIIRELKSTGKSVVFITHKLEEVFTVSDRITILRTGKKIATVDATSVSPQEVVKMMVGEYTIIEKFPKNIGKEILRVRNFTVIGDRGTPAVRNISFDLRAGEILGIAGVEGNGQRELAEGLYGLRTYDGEIFLHGNHVRINSPQKALSYGIGYIPEDRFVTGLIPDLSVSENIVLKSISGTPFSSKGIINREKVRNFSEKVVKKYRVSLPSIWAPIKKLSGGNAQKVLAGRELEAPLNLLIAVNPTNGLDVASTEHIHKLLLKTSQNGIPVLLISTDLEEIYKISDIIVVMYKGKLTKRIEALPENQELIGQLMAGVNFEKYL</sequence>
<dbReference type="FunFam" id="3.40.50.300:FF:000127">
    <property type="entry name" value="Ribose import ATP-binding protein RbsA"/>
    <property type="match status" value="1"/>
</dbReference>
<keyword evidence="8" id="KW-0472">Membrane</keyword>
<dbReference type="PANTHER" id="PTHR43790:SF9">
    <property type="entry name" value="GALACTOFURANOSE TRANSPORTER ATP-BINDING PROTEIN YTFR"/>
    <property type="match status" value="1"/>
</dbReference>
<keyword evidence="6" id="KW-0067">ATP-binding</keyword>
<dbReference type="AlphaFoldDB" id="C5CGZ8"/>
<dbReference type="RefSeq" id="WP_015868325.1">
    <property type="nucleotide sequence ID" value="NC_012785.1"/>
</dbReference>
<evidence type="ECO:0000259" key="9">
    <source>
        <dbReference type="PROSITE" id="PS50893"/>
    </source>
</evidence>
<dbReference type="InterPro" id="IPR003439">
    <property type="entry name" value="ABC_transporter-like_ATP-bd"/>
</dbReference>
<dbReference type="CDD" id="cd03215">
    <property type="entry name" value="ABC_Carb_Monos_II"/>
    <property type="match status" value="1"/>
</dbReference>
<dbReference type="Gene3D" id="3.40.50.300">
    <property type="entry name" value="P-loop containing nucleotide triphosphate hydrolases"/>
    <property type="match status" value="2"/>
</dbReference>
<proteinExistence type="predicted"/>
<dbReference type="GO" id="GO:0016887">
    <property type="term" value="F:ATP hydrolysis activity"/>
    <property type="evidence" value="ECO:0007669"/>
    <property type="project" value="InterPro"/>
</dbReference>
<dbReference type="Pfam" id="PF00005">
    <property type="entry name" value="ABC_tran"/>
    <property type="match status" value="2"/>
</dbReference>
<dbReference type="OrthoDB" id="9771863at2"/>
<gene>
    <name evidence="10" type="ordered locus">Kole_0954</name>
</gene>
<name>C5CGZ8_KOSOT</name>
<dbReference type="GO" id="GO:0005886">
    <property type="term" value="C:plasma membrane"/>
    <property type="evidence" value="ECO:0007669"/>
    <property type="project" value="UniProtKB-SubCell"/>
</dbReference>
<reference evidence="10 11" key="1">
    <citation type="submission" date="2009-06" db="EMBL/GenBank/DDBJ databases">
        <title>Complete sequence of Thermotogales bacterium TBF 19.5.1.</title>
        <authorList>
            <consortium name="US DOE Joint Genome Institute"/>
            <person name="Lucas S."/>
            <person name="Copeland A."/>
            <person name="Lapidus A."/>
            <person name="Glavina del Rio T."/>
            <person name="Tice H."/>
            <person name="Bruce D."/>
            <person name="Goodwin L."/>
            <person name="Pitluck S."/>
            <person name="Chertkov O."/>
            <person name="Brettin T."/>
            <person name="Detter J.C."/>
            <person name="Han C."/>
            <person name="Schmutz J."/>
            <person name="Larimer F."/>
            <person name="Land M."/>
            <person name="Hauser L."/>
            <person name="Kyrpides N."/>
            <person name="Ovchinnikova G."/>
            <person name="Noll K."/>
        </authorList>
    </citation>
    <scope>NUCLEOTIDE SEQUENCE [LARGE SCALE GENOMIC DNA]</scope>
    <source>
        <strain evidence="11">ATCC BAA-1733 / DSM 21960 / TBF 19.5.1</strain>
    </source>
</reference>
<keyword evidence="4" id="KW-0677">Repeat</keyword>
<dbReference type="eggNOG" id="COG3845">
    <property type="taxonomic scope" value="Bacteria"/>
</dbReference>
<keyword evidence="3" id="KW-1003">Cell membrane</keyword>
<dbReference type="STRING" id="521045.Kole_0954"/>
<dbReference type="HOGENOM" id="CLU_000604_92_0_0"/>
<evidence type="ECO:0000256" key="4">
    <source>
        <dbReference type="ARBA" id="ARBA00022737"/>
    </source>
</evidence>
<evidence type="ECO:0000256" key="1">
    <source>
        <dbReference type="ARBA" id="ARBA00004202"/>
    </source>
</evidence>
<dbReference type="InterPro" id="IPR017871">
    <property type="entry name" value="ABC_transporter-like_CS"/>
</dbReference>
<dbReference type="InterPro" id="IPR027417">
    <property type="entry name" value="P-loop_NTPase"/>
</dbReference>
<dbReference type="InterPro" id="IPR003593">
    <property type="entry name" value="AAA+_ATPase"/>
</dbReference>
<keyword evidence="11" id="KW-1185">Reference proteome</keyword>
<dbReference type="GO" id="GO:0005524">
    <property type="term" value="F:ATP binding"/>
    <property type="evidence" value="ECO:0007669"/>
    <property type="project" value="UniProtKB-KW"/>
</dbReference>
<keyword evidence="7" id="KW-1278">Translocase</keyword>
<dbReference type="SUPFAM" id="SSF52540">
    <property type="entry name" value="P-loop containing nucleoside triphosphate hydrolases"/>
    <property type="match status" value="2"/>
</dbReference>
<evidence type="ECO:0000256" key="6">
    <source>
        <dbReference type="ARBA" id="ARBA00022840"/>
    </source>
</evidence>
<dbReference type="EMBL" id="CP001634">
    <property type="protein sequence ID" value="ACR79663.1"/>
    <property type="molecule type" value="Genomic_DNA"/>
</dbReference>
<dbReference type="CDD" id="cd03216">
    <property type="entry name" value="ABC_Carb_Monos_I"/>
    <property type="match status" value="1"/>
</dbReference>
<reference evidence="10 11" key="2">
    <citation type="journal article" date="2011" name="J. Bacteriol.">
        <title>Genome Sequence of Kosmotoga olearia Strain TBF 19.5.1, a Thermophilic Bacterium with a Wide Growth Temperature Range, Isolated from the Troll B Oil Platform in the North Sea.</title>
        <authorList>
            <person name="Swithers K.S."/>
            <person name="Dipippo J.L."/>
            <person name="Bruce D.C."/>
            <person name="Detter C."/>
            <person name="Tapia R."/>
            <person name="Han S."/>
            <person name="Goodwin L.A."/>
            <person name="Han J."/>
            <person name="Woyke T."/>
            <person name="Pitluck S."/>
            <person name="Pennacchio L."/>
            <person name="Nolan M."/>
            <person name="Mikhailova N."/>
            <person name="Land M.L."/>
            <person name="Nesbo C.L."/>
            <person name="Gogarten J.P."/>
            <person name="Noll K.M."/>
        </authorList>
    </citation>
    <scope>NUCLEOTIDE SEQUENCE [LARGE SCALE GENOMIC DNA]</scope>
    <source>
        <strain evidence="11">ATCC BAA-1733 / DSM 21960 / TBF 19.5.1</strain>
    </source>
</reference>
<feature type="domain" description="ABC transporter" evidence="9">
    <location>
        <begin position="3"/>
        <end position="234"/>
    </location>
</feature>
<evidence type="ECO:0000256" key="3">
    <source>
        <dbReference type="ARBA" id="ARBA00022475"/>
    </source>
</evidence>
<dbReference type="SMART" id="SM00382">
    <property type="entry name" value="AAA"/>
    <property type="match status" value="1"/>
</dbReference>
<evidence type="ECO:0000256" key="8">
    <source>
        <dbReference type="ARBA" id="ARBA00023136"/>
    </source>
</evidence>
<dbReference type="PROSITE" id="PS50893">
    <property type="entry name" value="ABC_TRANSPORTER_2"/>
    <property type="match status" value="2"/>
</dbReference>
<evidence type="ECO:0000256" key="7">
    <source>
        <dbReference type="ARBA" id="ARBA00022967"/>
    </source>
</evidence>
<comment type="subcellular location">
    <subcellularLocation>
        <location evidence="1">Cell membrane</location>
        <topology evidence="1">Peripheral membrane protein</topology>
    </subcellularLocation>
</comment>
<evidence type="ECO:0000256" key="2">
    <source>
        <dbReference type="ARBA" id="ARBA00022448"/>
    </source>
</evidence>
<dbReference type="Proteomes" id="UP000002382">
    <property type="component" value="Chromosome"/>
</dbReference>
<accession>C5CGZ8</accession>
<dbReference type="KEGG" id="kol:Kole_0954"/>
<dbReference type="InterPro" id="IPR050107">
    <property type="entry name" value="ABC_carbohydrate_import_ATPase"/>
</dbReference>
<organism evidence="10 11">
    <name type="scientific">Kosmotoga olearia (strain ATCC BAA-1733 / DSM 21960 / TBF 19.5.1)</name>
    <dbReference type="NCBI Taxonomy" id="521045"/>
    <lineage>
        <taxon>Bacteria</taxon>
        <taxon>Thermotogati</taxon>
        <taxon>Thermotogota</taxon>
        <taxon>Thermotogae</taxon>
        <taxon>Kosmotogales</taxon>
        <taxon>Kosmotogaceae</taxon>
        <taxon>Kosmotoga</taxon>
    </lineage>
</organism>
<evidence type="ECO:0000256" key="5">
    <source>
        <dbReference type="ARBA" id="ARBA00022741"/>
    </source>
</evidence>
<keyword evidence="2" id="KW-0813">Transport</keyword>
<dbReference type="PANTHER" id="PTHR43790">
    <property type="entry name" value="CARBOHYDRATE TRANSPORT ATP-BINDING PROTEIN MG119-RELATED"/>
    <property type="match status" value="1"/>
</dbReference>
<dbReference type="PROSITE" id="PS00211">
    <property type="entry name" value="ABC_TRANSPORTER_1"/>
    <property type="match status" value="1"/>
</dbReference>